<dbReference type="EMBL" id="JH159153">
    <property type="protein sequence ID" value="EGZ22076.1"/>
    <property type="molecule type" value="Genomic_DNA"/>
</dbReference>
<feature type="compositionally biased region" description="Acidic residues" evidence="1">
    <location>
        <begin position="501"/>
        <end position="510"/>
    </location>
</feature>
<name>G4ZBX5_PHYSP</name>
<feature type="compositionally biased region" description="Polar residues" evidence="1">
    <location>
        <begin position="736"/>
        <end position="750"/>
    </location>
</feature>
<feature type="compositionally biased region" description="Polar residues" evidence="1">
    <location>
        <begin position="511"/>
        <end position="520"/>
    </location>
</feature>
<feature type="compositionally biased region" description="Polar residues" evidence="1">
    <location>
        <begin position="374"/>
        <end position="406"/>
    </location>
</feature>
<feature type="region of interest" description="Disordered" evidence="1">
    <location>
        <begin position="200"/>
        <end position="220"/>
    </location>
</feature>
<feature type="compositionally biased region" description="Acidic residues" evidence="1">
    <location>
        <begin position="599"/>
        <end position="610"/>
    </location>
</feature>
<feature type="compositionally biased region" description="Basic and acidic residues" evidence="1">
    <location>
        <begin position="616"/>
        <end position="629"/>
    </location>
</feature>
<dbReference type="OMA" id="LMINQGL"/>
<dbReference type="GeneID" id="20641754"/>
<feature type="compositionally biased region" description="Low complexity" evidence="1">
    <location>
        <begin position="650"/>
        <end position="670"/>
    </location>
</feature>
<reference evidence="2 3" key="1">
    <citation type="journal article" date="2006" name="Science">
        <title>Phytophthora genome sequences uncover evolutionary origins and mechanisms of pathogenesis.</title>
        <authorList>
            <person name="Tyler B.M."/>
            <person name="Tripathy S."/>
            <person name="Zhang X."/>
            <person name="Dehal P."/>
            <person name="Jiang R.H."/>
            <person name="Aerts A."/>
            <person name="Arredondo F.D."/>
            <person name="Baxter L."/>
            <person name="Bensasson D."/>
            <person name="Beynon J.L."/>
            <person name="Chapman J."/>
            <person name="Damasceno C.M."/>
            <person name="Dorrance A.E."/>
            <person name="Dou D."/>
            <person name="Dickerman A.W."/>
            <person name="Dubchak I.L."/>
            <person name="Garbelotto M."/>
            <person name="Gijzen M."/>
            <person name="Gordon S.G."/>
            <person name="Govers F."/>
            <person name="Grunwald N.J."/>
            <person name="Huang W."/>
            <person name="Ivors K.L."/>
            <person name="Jones R.W."/>
            <person name="Kamoun S."/>
            <person name="Krampis K."/>
            <person name="Lamour K.H."/>
            <person name="Lee M.K."/>
            <person name="McDonald W.H."/>
            <person name="Medina M."/>
            <person name="Meijer H.J."/>
            <person name="Nordberg E.K."/>
            <person name="Maclean D.J."/>
            <person name="Ospina-Giraldo M.D."/>
            <person name="Morris P.F."/>
            <person name="Phuntumart V."/>
            <person name="Putnam N.H."/>
            <person name="Rash S."/>
            <person name="Rose J.K."/>
            <person name="Sakihama Y."/>
            <person name="Salamov A.A."/>
            <person name="Savidor A."/>
            <person name="Scheuring C.F."/>
            <person name="Smith B.M."/>
            <person name="Sobral B.W."/>
            <person name="Terry A."/>
            <person name="Torto-Alalibo T.A."/>
            <person name="Win J."/>
            <person name="Xu Z."/>
            <person name="Zhang H."/>
            <person name="Grigoriev I.V."/>
            <person name="Rokhsar D.S."/>
            <person name="Boore J.L."/>
        </authorList>
    </citation>
    <scope>NUCLEOTIDE SEQUENCE [LARGE SCALE GENOMIC DNA]</scope>
    <source>
        <strain evidence="2 3">P6497</strain>
    </source>
</reference>
<feature type="compositionally biased region" description="Low complexity" evidence="1">
    <location>
        <begin position="690"/>
        <end position="704"/>
    </location>
</feature>
<dbReference type="Proteomes" id="UP000002640">
    <property type="component" value="Unassembled WGS sequence"/>
</dbReference>
<feature type="region of interest" description="Disordered" evidence="1">
    <location>
        <begin position="818"/>
        <end position="846"/>
    </location>
</feature>
<evidence type="ECO:0000256" key="1">
    <source>
        <dbReference type="SAM" id="MobiDB-lite"/>
    </source>
</evidence>
<proteinExistence type="predicted"/>
<dbReference type="AlphaFoldDB" id="G4ZBX5"/>
<dbReference type="RefSeq" id="XP_009524793.1">
    <property type="nucleotide sequence ID" value="XM_009526498.1"/>
</dbReference>
<dbReference type="KEGG" id="psoj:PHYSODRAFT_299540"/>
<gene>
    <name evidence="2" type="ORF">PHYSODRAFT_299540</name>
</gene>
<feature type="compositionally biased region" description="Polar residues" evidence="1">
    <location>
        <begin position="444"/>
        <end position="465"/>
    </location>
</feature>
<dbReference type="InParanoid" id="G4ZBX5"/>
<feature type="region of interest" description="Disordered" evidence="1">
    <location>
        <begin position="25"/>
        <end position="49"/>
    </location>
</feature>
<organism evidence="2 3">
    <name type="scientific">Phytophthora sojae (strain P6497)</name>
    <name type="common">Soybean stem and root rot agent</name>
    <name type="synonym">Phytophthora megasperma f. sp. glycines</name>
    <dbReference type="NCBI Taxonomy" id="1094619"/>
    <lineage>
        <taxon>Eukaryota</taxon>
        <taxon>Sar</taxon>
        <taxon>Stramenopiles</taxon>
        <taxon>Oomycota</taxon>
        <taxon>Peronosporomycetes</taxon>
        <taxon>Peronosporales</taxon>
        <taxon>Peronosporaceae</taxon>
        <taxon>Phytophthora</taxon>
    </lineage>
</organism>
<feature type="compositionally biased region" description="Basic and acidic residues" evidence="1">
    <location>
        <begin position="821"/>
        <end position="833"/>
    </location>
</feature>
<sequence>MARTSFATEFLRRELLAALGARAPGEGADARAPADSFSESLSEDTESQTAPIAAAASQSRVMLVRRTNSSRQTVTLVDREFDVEAFVPSHVAVALLQERGFQTIGRLRGSVVRVTEYHFATMARCLAADARSSSHATSVSVSAPSVGRGGARVYLWVDALAIVEENELAVKMQPEVYSHPAVAERLQALSDAELEKQLMINQGLPPMRTESDGFDDDRPLREEDCVIPEDQEQQLEEQDDWGLPTTVDVQPNDSELIEENGHVPMPESQVARGPASQDKAAQSTQDSLASSADLSVALSGNSMVSSVTLSGNSVASSVTLPGNPSVTLSGDVSVDSIVDSPKYPFQQENIRETFVVESDTEDEHDGVQEGKEVTPSTPGTRQRTTSSESVHSSPAPTTPKTSQSSCMIVDLTVDSPEKAPLTAPTSAAKSTQDVELKIEADDSLQATSEAGADQASSNTSQQTPETQKRSTGWRKIYEFASNLVGIGTPSAEDSHSNGQPTDEEMDESTENDLQATQLLDQSEEEKQDAQNKHDEPEEYISSQVTVVLQYAIDNDEDANAFEYEGMISDDVASPRSAPAHDEHTVSGVHNPAASASNSVDDELTLTEEVPDITVTPEKKSPPKEAKPDLKTPTPSVQARTPDAGKRVEEAAQASSVSPAQHSSNSSQGSSDDSHPASPPDAKDPILPTDVSAKLSPAKSPSKLVISVDPIDNGLIQARRAPKRNREQANPEIPSPAATSAVQENTTNGSSPQPRSDDQQRAQAQKRRRREILSTFEGGSQSPQFEQPSTPFVPRRKPQSDRATIVADKYSLEAVCQSLGSHTRDRSNDDDQARSSRQPRRAWKRYENLFPPLNMTRLKQMISERKDK</sequence>
<accession>G4ZBX5</accession>
<keyword evidence="3" id="KW-1185">Reference proteome</keyword>
<feature type="region of interest" description="Disordered" evidence="1">
    <location>
        <begin position="571"/>
        <end position="805"/>
    </location>
</feature>
<protein>
    <submittedName>
        <fullName evidence="2">Uncharacterized protein</fullName>
    </submittedName>
</protein>
<evidence type="ECO:0000313" key="2">
    <source>
        <dbReference type="EMBL" id="EGZ22076.1"/>
    </source>
</evidence>
<feature type="compositionally biased region" description="Polar residues" evidence="1">
    <location>
        <begin position="776"/>
        <end position="789"/>
    </location>
</feature>
<dbReference type="SMR" id="G4ZBX5"/>
<feature type="region of interest" description="Disordered" evidence="1">
    <location>
        <begin position="335"/>
        <end position="541"/>
    </location>
</feature>
<evidence type="ECO:0000313" key="3">
    <source>
        <dbReference type="Proteomes" id="UP000002640"/>
    </source>
</evidence>
<feature type="region of interest" description="Disordered" evidence="1">
    <location>
        <begin position="258"/>
        <end position="287"/>
    </location>
</feature>